<dbReference type="eggNOG" id="KOG3192">
    <property type="taxonomic scope" value="Eukaryota"/>
</dbReference>
<proteinExistence type="inferred from homology"/>
<dbReference type="Gene3D" id="1.10.287.110">
    <property type="entry name" value="DnaJ domain"/>
    <property type="match status" value="1"/>
</dbReference>
<gene>
    <name evidence="5" type="ORF">CORT_0A12800</name>
</gene>
<dbReference type="InterPro" id="IPR036386">
    <property type="entry name" value="HscB_C_sf"/>
</dbReference>
<dbReference type="RefSeq" id="XP_003867102.1">
    <property type="nucleotide sequence ID" value="XM_003867054.1"/>
</dbReference>
<feature type="domain" description="Co-chaperone HscB C-terminal oligomerisation" evidence="4">
    <location>
        <begin position="134"/>
        <end position="206"/>
    </location>
</feature>
<comment type="similarity">
    <text evidence="1">Belongs to the HscB family.</text>
</comment>
<keyword evidence="2" id="KW-0143">Chaperone</keyword>
<dbReference type="Gene3D" id="1.20.1280.20">
    <property type="entry name" value="HscB, C-terminal domain"/>
    <property type="match status" value="1"/>
</dbReference>
<dbReference type="InterPro" id="IPR004640">
    <property type="entry name" value="HscB"/>
</dbReference>
<evidence type="ECO:0000259" key="4">
    <source>
        <dbReference type="Pfam" id="PF07743"/>
    </source>
</evidence>
<dbReference type="SUPFAM" id="SSF46565">
    <property type="entry name" value="Chaperone J-domain"/>
    <property type="match status" value="1"/>
</dbReference>
<dbReference type="EMBL" id="HE681719">
    <property type="protein sequence ID" value="CCG21664.1"/>
    <property type="molecule type" value="Genomic_DNA"/>
</dbReference>
<dbReference type="InterPro" id="IPR009073">
    <property type="entry name" value="HscB_oligo_C"/>
</dbReference>
<dbReference type="HOGENOM" id="CLU_068529_1_1_1"/>
<keyword evidence="6" id="KW-1185">Reference proteome</keyword>
<evidence type="ECO:0000313" key="6">
    <source>
        <dbReference type="Proteomes" id="UP000005018"/>
    </source>
</evidence>
<feature type="coiled-coil region" evidence="3">
    <location>
        <begin position="133"/>
        <end position="180"/>
    </location>
</feature>
<accession>H8WZ32</accession>
<dbReference type="Pfam" id="PF07743">
    <property type="entry name" value="HSCB_C"/>
    <property type="match status" value="1"/>
</dbReference>
<dbReference type="GO" id="GO:0044571">
    <property type="term" value="P:[2Fe-2S] cluster assembly"/>
    <property type="evidence" value="ECO:0007669"/>
    <property type="project" value="InterPro"/>
</dbReference>
<dbReference type="GO" id="GO:0051259">
    <property type="term" value="P:protein complex oligomerization"/>
    <property type="evidence" value="ECO:0007669"/>
    <property type="project" value="InterPro"/>
</dbReference>
<dbReference type="PANTHER" id="PTHR14021:SF15">
    <property type="entry name" value="IRON-SULFUR CLUSTER CO-CHAPERONE PROTEIN HSCB"/>
    <property type="match status" value="1"/>
</dbReference>
<evidence type="ECO:0000313" key="5">
    <source>
        <dbReference type="EMBL" id="CCG21664.1"/>
    </source>
</evidence>
<protein>
    <submittedName>
        <fullName evidence="5">Jac1 protein</fullName>
    </submittedName>
</protein>
<sequence length="218" mass="25143">MMLSRGFNQLLKPILPTSMACIRWLSTEATPSYFKLFPHNFPHGGPPKDPFFINEKQLRKEYRTLQSSNHPDVSSDTIASSNINQAFTHLRNPYLRLAHLIKLLHGIDITDDAVSKSMIAKFQNASDSNAMAYKSMLLQVMEAHEQLEFAEKEQELDELEDENNDRIKQAEEKIESELEKEPINWDELITDAIKLKYWVNIQNGIKDWAPGKPVHLTH</sequence>
<organism evidence="5 6">
    <name type="scientific">Candida orthopsilosis (strain 90-125)</name>
    <name type="common">Yeast</name>
    <dbReference type="NCBI Taxonomy" id="1136231"/>
    <lineage>
        <taxon>Eukaryota</taxon>
        <taxon>Fungi</taxon>
        <taxon>Dikarya</taxon>
        <taxon>Ascomycota</taxon>
        <taxon>Saccharomycotina</taxon>
        <taxon>Pichiomycetes</taxon>
        <taxon>Debaryomycetaceae</taxon>
        <taxon>Candida/Lodderomyces clade</taxon>
        <taxon>Candida</taxon>
    </lineage>
</organism>
<dbReference type="GO" id="GO:0051087">
    <property type="term" value="F:protein-folding chaperone binding"/>
    <property type="evidence" value="ECO:0007669"/>
    <property type="project" value="InterPro"/>
</dbReference>
<dbReference type="OrthoDB" id="448954at2759"/>
<dbReference type="Proteomes" id="UP000005018">
    <property type="component" value="Chromosome 1"/>
</dbReference>
<dbReference type="GO" id="GO:0005739">
    <property type="term" value="C:mitochondrion"/>
    <property type="evidence" value="ECO:0007669"/>
    <property type="project" value="TreeGrafter"/>
</dbReference>
<dbReference type="KEGG" id="cot:CORT_0A12800"/>
<dbReference type="InterPro" id="IPR036869">
    <property type="entry name" value="J_dom_sf"/>
</dbReference>
<keyword evidence="3" id="KW-0175">Coiled coil</keyword>
<dbReference type="PANTHER" id="PTHR14021">
    <property type="entry name" value="IRON-SULFUR CLUSTER CO-CHAPERONE PROTEIN HSCB"/>
    <property type="match status" value="1"/>
</dbReference>
<evidence type="ECO:0000256" key="3">
    <source>
        <dbReference type="SAM" id="Coils"/>
    </source>
</evidence>
<dbReference type="AlphaFoldDB" id="H8WZ32"/>
<evidence type="ECO:0000256" key="2">
    <source>
        <dbReference type="ARBA" id="ARBA00023186"/>
    </source>
</evidence>
<dbReference type="SUPFAM" id="SSF47144">
    <property type="entry name" value="HSC20 (HSCB), C-terminal oligomerisation domain"/>
    <property type="match status" value="1"/>
</dbReference>
<evidence type="ECO:0000256" key="1">
    <source>
        <dbReference type="ARBA" id="ARBA00010476"/>
    </source>
</evidence>
<reference evidence="5 6" key="1">
    <citation type="journal article" date="2012" name="PLoS ONE">
        <title>Sequence and analysis of the genome of the pathogenic yeast Candida orthopsilosis.</title>
        <authorList>
            <person name="Riccombeni A."/>
            <person name="Vidanes G."/>
            <person name="Proux-Wera E."/>
            <person name="Wolfe K.H."/>
            <person name="Butler G."/>
        </authorList>
    </citation>
    <scope>NUCLEOTIDE SEQUENCE [LARGE SCALE GENOMIC DNA]</scope>
    <source>
        <strain evidence="5 6">Co 90-125</strain>
    </source>
</reference>
<dbReference type="NCBIfam" id="TIGR00714">
    <property type="entry name" value="hscB"/>
    <property type="match status" value="1"/>
</dbReference>
<dbReference type="GeneID" id="14537045"/>
<name>H8WZ32_CANO9</name>
<dbReference type="GO" id="GO:0001671">
    <property type="term" value="F:ATPase activator activity"/>
    <property type="evidence" value="ECO:0007669"/>
    <property type="project" value="InterPro"/>
</dbReference>